<dbReference type="Proteomes" id="UP000182800">
    <property type="component" value="Unassembled WGS sequence"/>
</dbReference>
<organism evidence="2 4">
    <name type="scientific">Saliniramus fredricksonii</name>
    <dbReference type="NCBI Taxonomy" id="1653334"/>
    <lineage>
        <taxon>Bacteria</taxon>
        <taxon>Pseudomonadati</taxon>
        <taxon>Pseudomonadota</taxon>
        <taxon>Alphaproteobacteria</taxon>
        <taxon>Hyphomicrobiales</taxon>
        <taxon>Salinarimonadaceae</taxon>
        <taxon>Saliniramus</taxon>
    </lineage>
</organism>
<evidence type="ECO:0000313" key="4">
    <source>
        <dbReference type="Proteomes" id="UP000050497"/>
    </source>
</evidence>
<dbReference type="EMBL" id="LJSX01000016">
    <property type="protein sequence ID" value="KPQ10315.1"/>
    <property type="molecule type" value="Genomic_DNA"/>
</dbReference>
<dbReference type="CDD" id="cd01292">
    <property type="entry name" value="metallo-dependent_hydrolases"/>
    <property type="match status" value="1"/>
</dbReference>
<evidence type="ECO:0000313" key="2">
    <source>
        <dbReference type="EMBL" id="KPQ10315.1"/>
    </source>
</evidence>
<protein>
    <submittedName>
        <fullName evidence="2">Enamidase</fullName>
    </submittedName>
</protein>
<dbReference type="SUPFAM" id="SSF51556">
    <property type="entry name" value="Metallo-dependent hydrolases"/>
    <property type="match status" value="1"/>
</dbReference>
<dbReference type="Gene3D" id="3.20.20.140">
    <property type="entry name" value="Metal-dependent hydrolases"/>
    <property type="match status" value="1"/>
</dbReference>
<dbReference type="PANTHER" id="PTHR43135">
    <property type="entry name" value="ALPHA-D-RIBOSE 1-METHYLPHOSPHONATE 5-TRIPHOSPHATE DIPHOSPHATASE"/>
    <property type="match status" value="1"/>
</dbReference>
<dbReference type="Gene3D" id="2.30.40.10">
    <property type="entry name" value="Urease, subunit C, domain 1"/>
    <property type="match status" value="1"/>
</dbReference>
<evidence type="ECO:0000313" key="5">
    <source>
        <dbReference type="Proteomes" id="UP000182800"/>
    </source>
</evidence>
<accession>A0A0P7Y1S9</accession>
<dbReference type="Pfam" id="PF01979">
    <property type="entry name" value="Amidohydro_1"/>
    <property type="match status" value="1"/>
</dbReference>
<evidence type="ECO:0000259" key="1">
    <source>
        <dbReference type="Pfam" id="PF01979"/>
    </source>
</evidence>
<reference evidence="3 5" key="2">
    <citation type="submission" date="2016-08" db="EMBL/GenBank/DDBJ databases">
        <authorList>
            <person name="Varghese N."/>
            <person name="Submissions Spin"/>
        </authorList>
    </citation>
    <scope>NUCLEOTIDE SEQUENCE [LARGE SCALE GENOMIC DNA]</scope>
    <source>
        <strain evidence="3 5">HL-109</strain>
    </source>
</reference>
<dbReference type="AlphaFoldDB" id="A0A0P7Y1S9"/>
<dbReference type="InterPro" id="IPR006680">
    <property type="entry name" value="Amidohydro-rel"/>
</dbReference>
<evidence type="ECO:0000313" key="3">
    <source>
        <dbReference type="EMBL" id="SCC79734.1"/>
    </source>
</evidence>
<dbReference type="OrthoDB" id="9811399at2"/>
<dbReference type="InterPro" id="IPR032466">
    <property type="entry name" value="Metal_Hydrolase"/>
</dbReference>
<dbReference type="STRING" id="1653334.GA0071312_1124"/>
<feature type="domain" description="Amidohydrolase-related" evidence="1">
    <location>
        <begin position="272"/>
        <end position="350"/>
    </location>
</feature>
<dbReference type="SUPFAM" id="SSF51338">
    <property type="entry name" value="Composite domain of metallo-dependent hydrolases"/>
    <property type="match status" value="1"/>
</dbReference>
<dbReference type="GO" id="GO:0016810">
    <property type="term" value="F:hydrolase activity, acting on carbon-nitrogen (but not peptide) bonds"/>
    <property type="evidence" value="ECO:0007669"/>
    <property type="project" value="InterPro"/>
</dbReference>
<dbReference type="PATRIC" id="fig|1653334.4.peg.3551"/>
<comment type="caution">
    <text evidence="2">The sequence shown here is derived from an EMBL/GenBank/DDBJ whole genome shotgun (WGS) entry which is preliminary data.</text>
</comment>
<name>A0A0P7Y1S9_9HYPH</name>
<dbReference type="Proteomes" id="UP000050497">
    <property type="component" value="Unassembled WGS sequence"/>
</dbReference>
<dbReference type="PANTHER" id="PTHR43135:SF3">
    <property type="entry name" value="ALPHA-D-RIBOSE 1-METHYLPHOSPHONATE 5-TRIPHOSPHATE DIPHOSPHATASE"/>
    <property type="match status" value="1"/>
</dbReference>
<sequence length="402" mass="42247">MLDLFPDPAHSDQRKLVIENIGLLLSGRLEEPILDADTIVAVDGVITGIGRASDCDTDDADIIVDACGTTVCPGLIDGHTHPTFGEYSPRTDNHSWIFNCLHGGTTTMISAGEVHIAGRPSDRIGVKALAIAAQRSFSAMRPAGVKMIAGAPLLEEGLLEEDFQEMAEAGIELIGEVGIGSVADVETASRMVAWARANGMRSLTHTGGPSIPGSRLMAAEEIIEIDPDVIGHINGGHTAFAHSEIRCLCEGCSRAIEIVHNGNSFAALYALRLATEMGQLERIVLGTDGPSGAGVPALGMLRMIAMLASFAELPAEQVFCFATGNTARVHQLPQGVIAPDRPADLLIMDRAQGTAGRTLLESVELGDLPGIGMVLIDGVPLLRPSRNTPPATVLPTARRVLA</sequence>
<dbReference type="InterPro" id="IPR011059">
    <property type="entry name" value="Metal-dep_hydrolase_composite"/>
</dbReference>
<gene>
    <name evidence="3" type="ORF">GA0071312_1124</name>
    <name evidence="2" type="ORF">HLUCCO17_11070</name>
</gene>
<reference evidence="2 4" key="1">
    <citation type="submission" date="2015-09" db="EMBL/GenBank/DDBJ databases">
        <title>Identification and resolution of microdiversity through metagenomic sequencing of parallel consortia.</title>
        <authorList>
            <person name="Nelson W.C."/>
            <person name="Romine M.F."/>
            <person name="Lindemann S.R."/>
        </authorList>
    </citation>
    <scope>NUCLEOTIDE SEQUENCE [LARGE SCALE GENOMIC DNA]</scope>
    <source>
        <strain evidence="2">HL-109</strain>
    </source>
</reference>
<proteinExistence type="predicted"/>
<dbReference type="EMBL" id="FMBM01000001">
    <property type="protein sequence ID" value="SCC79734.1"/>
    <property type="molecule type" value="Genomic_DNA"/>
</dbReference>
<dbReference type="RefSeq" id="WP_074443924.1">
    <property type="nucleotide sequence ID" value="NZ_FMBM01000001.1"/>
</dbReference>
<keyword evidence="5" id="KW-1185">Reference proteome</keyword>
<dbReference type="InterPro" id="IPR051781">
    <property type="entry name" value="Metallo-dep_Hydrolase"/>
</dbReference>